<feature type="domain" description="DUF4397" evidence="2">
    <location>
        <begin position="41"/>
        <end position="152"/>
    </location>
</feature>
<keyword evidence="1" id="KW-0732">Signal</keyword>
<reference evidence="4" key="1">
    <citation type="journal article" date="2019" name="Int. J. Syst. Evol. Microbiol.">
        <title>The Global Catalogue of Microorganisms (GCM) 10K type strain sequencing project: providing services to taxonomists for standard genome sequencing and annotation.</title>
        <authorList>
            <consortium name="The Broad Institute Genomics Platform"/>
            <consortium name="The Broad Institute Genome Sequencing Center for Infectious Disease"/>
            <person name="Wu L."/>
            <person name="Ma J."/>
        </authorList>
    </citation>
    <scope>NUCLEOTIDE SEQUENCE [LARGE SCALE GENOMIC DNA]</scope>
    <source>
        <strain evidence="4">JCM 16704</strain>
    </source>
</reference>
<gene>
    <name evidence="3" type="ORF">GCM10022216_23510</name>
</gene>
<comment type="caution">
    <text evidence="3">The sequence shown here is derived from an EMBL/GenBank/DDBJ whole genome shotgun (WGS) entry which is preliminary data.</text>
</comment>
<evidence type="ECO:0000313" key="4">
    <source>
        <dbReference type="Proteomes" id="UP001500101"/>
    </source>
</evidence>
<feature type="chain" id="PRO_5047324633" description="DUF4397 domain-containing protein" evidence="1">
    <location>
        <begin position="25"/>
        <end position="231"/>
    </location>
</feature>
<proteinExistence type="predicted"/>
<organism evidence="3 4">
    <name type="scientific">Sphingobacterium kyonggiense</name>
    <dbReference type="NCBI Taxonomy" id="714075"/>
    <lineage>
        <taxon>Bacteria</taxon>
        <taxon>Pseudomonadati</taxon>
        <taxon>Bacteroidota</taxon>
        <taxon>Sphingobacteriia</taxon>
        <taxon>Sphingobacteriales</taxon>
        <taxon>Sphingobacteriaceae</taxon>
        <taxon>Sphingobacterium</taxon>
    </lineage>
</organism>
<dbReference type="InterPro" id="IPR025510">
    <property type="entry name" value="DUF4397"/>
</dbReference>
<protein>
    <recommendedName>
        <fullName evidence="2">DUF4397 domain-containing protein</fullName>
    </recommendedName>
</protein>
<evidence type="ECO:0000313" key="3">
    <source>
        <dbReference type="EMBL" id="GAA4142500.1"/>
    </source>
</evidence>
<sequence length="231" mass="25832">MKFTQLKVVIISILSLTFLFSSCAKSDMNNFDNPTDGFAAVSAFNGMGYGAPLEMMIDQKMVNSGDERLTSGGYIGFKTVFPGSRKVEIRFAGGSSYLVQEQVDFKSKNFYSYFFYGLKEFKYLVSVDDLSVPRPGMAKVRIVNLIENQPVVVNSVQGNSQSRFTPKVEVTNFMNIPLGKIKYDIQITGTHGGSLSFELDPSDKKLYTICLYAVMDEASKTSTWKHKIIQF</sequence>
<accession>A0ABP7YXI9</accession>
<dbReference type="Proteomes" id="UP001500101">
    <property type="component" value="Unassembled WGS sequence"/>
</dbReference>
<dbReference type="Pfam" id="PF14344">
    <property type="entry name" value="DUF4397"/>
    <property type="match status" value="1"/>
</dbReference>
<dbReference type="PROSITE" id="PS51257">
    <property type="entry name" value="PROKAR_LIPOPROTEIN"/>
    <property type="match status" value="1"/>
</dbReference>
<name>A0ABP7YXI9_9SPHI</name>
<evidence type="ECO:0000259" key="2">
    <source>
        <dbReference type="Pfam" id="PF14344"/>
    </source>
</evidence>
<feature type="signal peptide" evidence="1">
    <location>
        <begin position="1"/>
        <end position="24"/>
    </location>
</feature>
<dbReference type="EMBL" id="BAAAZI010000010">
    <property type="protein sequence ID" value="GAA4142500.1"/>
    <property type="molecule type" value="Genomic_DNA"/>
</dbReference>
<keyword evidence="4" id="KW-1185">Reference proteome</keyword>
<dbReference type="RefSeq" id="WP_344674923.1">
    <property type="nucleotide sequence ID" value="NZ_BAAAZI010000010.1"/>
</dbReference>
<evidence type="ECO:0000256" key="1">
    <source>
        <dbReference type="SAM" id="SignalP"/>
    </source>
</evidence>